<protein>
    <submittedName>
        <fullName evidence="2">Acyl-CoA N-acyltransferase</fullName>
    </submittedName>
</protein>
<dbReference type="Gene3D" id="3.40.630.30">
    <property type="match status" value="1"/>
</dbReference>
<keyword evidence="2" id="KW-0808">Transferase</keyword>
<evidence type="ECO:0000259" key="1">
    <source>
        <dbReference type="PROSITE" id="PS51186"/>
    </source>
</evidence>
<keyword evidence="3" id="KW-1185">Reference proteome</keyword>
<evidence type="ECO:0000313" key="2">
    <source>
        <dbReference type="EMBL" id="KAF2665517.1"/>
    </source>
</evidence>
<dbReference type="OrthoDB" id="2115692at2759"/>
<reference evidence="2" key="1">
    <citation type="journal article" date="2020" name="Stud. Mycol.">
        <title>101 Dothideomycetes genomes: a test case for predicting lifestyles and emergence of pathogens.</title>
        <authorList>
            <person name="Haridas S."/>
            <person name="Albert R."/>
            <person name="Binder M."/>
            <person name="Bloem J."/>
            <person name="Labutti K."/>
            <person name="Salamov A."/>
            <person name="Andreopoulos B."/>
            <person name="Baker S."/>
            <person name="Barry K."/>
            <person name="Bills G."/>
            <person name="Bluhm B."/>
            <person name="Cannon C."/>
            <person name="Castanera R."/>
            <person name="Culley D."/>
            <person name="Daum C."/>
            <person name="Ezra D."/>
            <person name="Gonzalez J."/>
            <person name="Henrissat B."/>
            <person name="Kuo A."/>
            <person name="Liang C."/>
            <person name="Lipzen A."/>
            <person name="Lutzoni F."/>
            <person name="Magnuson J."/>
            <person name="Mondo S."/>
            <person name="Nolan M."/>
            <person name="Ohm R."/>
            <person name="Pangilinan J."/>
            <person name="Park H.-J."/>
            <person name="Ramirez L."/>
            <person name="Alfaro M."/>
            <person name="Sun H."/>
            <person name="Tritt A."/>
            <person name="Yoshinaga Y."/>
            <person name="Zwiers L.-H."/>
            <person name="Turgeon B."/>
            <person name="Goodwin S."/>
            <person name="Spatafora J."/>
            <person name="Crous P."/>
            <person name="Grigoriev I."/>
        </authorList>
    </citation>
    <scope>NUCLEOTIDE SEQUENCE</scope>
    <source>
        <strain evidence="2">CBS 115976</strain>
    </source>
</reference>
<feature type="domain" description="N-acetyltransferase" evidence="1">
    <location>
        <begin position="86"/>
        <end position="240"/>
    </location>
</feature>
<dbReference type="SUPFAM" id="SSF55729">
    <property type="entry name" value="Acyl-CoA N-acyltransferases (Nat)"/>
    <property type="match status" value="1"/>
</dbReference>
<dbReference type="PANTHER" id="PTHR42791:SF1">
    <property type="entry name" value="N-ACETYLTRANSFERASE DOMAIN-CONTAINING PROTEIN"/>
    <property type="match status" value="1"/>
</dbReference>
<sequence>MTTSTTIRPMAYTDMPILHGDWDKFADDRHTHLKRLGNVIYLQPGFFRNEDVKQLQNRKLIGLTAVDSTTDEIMGSCSLWFVGFQPEEVPWTEPGPEPESEIRWCEENAKILAELNAQPVDEARKEANAMIDSLDAMEDKDMKYWQSVLMPPGSKCIVVSGFSVLPQYRHKGVGGALLKWGTDQADRFGVHMWVHSSEAAVKAYSNAGFNVVGELDVDMDKYAPGPPPEGVDVPWGHYIIRYMKRLPKE</sequence>
<dbReference type="GO" id="GO:0016747">
    <property type="term" value="F:acyltransferase activity, transferring groups other than amino-acyl groups"/>
    <property type="evidence" value="ECO:0007669"/>
    <property type="project" value="InterPro"/>
</dbReference>
<dbReference type="CDD" id="cd04301">
    <property type="entry name" value="NAT_SF"/>
    <property type="match status" value="1"/>
</dbReference>
<dbReference type="PROSITE" id="PS51186">
    <property type="entry name" value="GNAT"/>
    <property type="match status" value="1"/>
</dbReference>
<gene>
    <name evidence="2" type="ORF">BT63DRAFT_442902</name>
</gene>
<keyword evidence="2" id="KW-0012">Acyltransferase</keyword>
<dbReference type="Pfam" id="PF00583">
    <property type="entry name" value="Acetyltransf_1"/>
    <property type="match status" value="1"/>
</dbReference>
<dbReference type="Proteomes" id="UP000799302">
    <property type="component" value="Unassembled WGS sequence"/>
</dbReference>
<dbReference type="PANTHER" id="PTHR42791">
    <property type="entry name" value="GNAT FAMILY ACETYLTRANSFERASE"/>
    <property type="match status" value="1"/>
</dbReference>
<dbReference type="EMBL" id="MU004240">
    <property type="protein sequence ID" value="KAF2665517.1"/>
    <property type="molecule type" value="Genomic_DNA"/>
</dbReference>
<organism evidence="2 3">
    <name type="scientific">Microthyrium microscopicum</name>
    <dbReference type="NCBI Taxonomy" id="703497"/>
    <lineage>
        <taxon>Eukaryota</taxon>
        <taxon>Fungi</taxon>
        <taxon>Dikarya</taxon>
        <taxon>Ascomycota</taxon>
        <taxon>Pezizomycotina</taxon>
        <taxon>Dothideomycetes</taxon>
        <taxon>Dothideomycetes incertae sedis</taxon>
        <taxon>Microthyriales</taxon>
        <taxon>Microthyriaceae</taxon>
        <taxon>Microthyrium</taxon>
    </lineage>
</organism>
<name>A0A6A6U271_9PEZI</name>
<dbReference type="AlphaFoldDB" id="A0A6A6U271"/>
<dbReference type="InterPro" id="IPR000182">
    <property type="entry name" value="GNAT_dom"/>
</dbReference>
<proteinExistence type="predicted"/>
<evidence type="ECO:0000313" key="3">
    <source>
        <dbReference type="Proteomes" id="UP000799302"/>
    </source>
</evidence>
<accession>A0A6A6U271</accession>
<dbReference type="InterPro" id="IPR052523">
    <property type="entry name" value="Trichothecene_AcTrans"/>
</dbReference>
<dbReference type="InterPro" id="IPR016181">
    <property type="entry name" value="Acyl_CoA_acyltransferase"/>
</dbReference>